<dbReference type="PROSITE" id="PS51257">
    <property type="entry name" value="PROKAR_LIPOPROTEIN"/>
    <property type="match status" value="1"/>
</dbReference>
<dbReference type="RefSeq" id="WP_029282269.1">
    <property type="nucleotide sequence ID" value="NZ_JNVC02000001.1"/>
</dbReference>
<proteinExistence type="predicted"/>
<evidence type="ECO:0008006" key="4">
    <source>
        <dbReference type="Google" id="ProtNLM"/>
    </source>
</evidence>
<name>A0A084H228_METID</name>
<dbReference type="STRING" id="246786.GS18_0201260"/>
<dbReference type="Proteomes" id="UP000028549">
    <property type="component" value="Unassembled WGS sequence"/>
</dbReference>
<dbReference type="EMBL" id="JNVC02000001">
    <property type="protein sequence ID" value="KEZ53640.1"/>
    <property type="molecule type" value="Genomic_DNA"/>
</dbReference>
<accession>A0A084H228</accession>
<feature type="chain" id="PRO_5038420139" description="Lipoprotein" evidence="1">
    <location>
        <begin position="20"/>
        <end position="109"/>
    </location>
</feature>
<protein>
    <recommendedName>
        <fullName evidence="4">Lipoprotein</fullName>
    </recommendedName>
</protein>
<organism evidence="2 3">
    <name type="scientific">Metabacillus indicus</name>
    <name type="common">Bacillus indicus</name>
    <dbReference type="NCBI Taxonomy" id="246786"/>
    <lineage>
        <taxon>Bacteria</taxon>
        <taxon>Bacillati</taxon>
        <taxon>Bacillota</taxon>
        <taxon>Bacilli</taxon>
        <taxon>Bacillales</taxon>
        <taxon>Bacillaceae</taxon>
        <taxon>Metabacillus</taxon>
    </lineage>
</organism>
<evidence type="ECO:0000313" key="3">
    <source>
        <dbReference type="Proteomes" id="UP000028549"/>
    </source>
</evidence>
<keyword evidence="1" id="KW-0732">Signal</keyword>
<gene>
    <name evidence="2" type="ORF">GS18_0201260</name>
</gene>
<feature type="signal peptide" evidence="1">
    <location>
        <begin position="1"/>
        <end position="19"/>
    </location>
</feature>
<evidence type="ECO:0000313" key="2">
    <source>
        <dbReference type="EMBL" id="KEZ53640.1"/>
    </source>
</evidence>
<sequence>MKRTILLLLCLLLTGCSNSEEDGYKEVRKAGWNFIKQNKWENRVSGGWEQAKVEAYTVDKGQAQFMDEQYIGDEVLRVEFEDRANTAAGAPVILVDQETKRVIGYLPGE</sequence>
<keyword evidence="3" id="KW-1185">Reference proteome</keyword>
<dbReference type="AlphaFoldDB" id="A0A084H228"/>
<reference evidence="2 3" key="1">
    <citation type="journal article" date="2005" name="Int. J. Syst. Evol. Microbiol.">
        <title>Bacillus cibi sp. nov., isolated from jeotgal, a traditional Korean fermented seafood.</title>
        <authorList>
            <person name="Yoon J.H."/>
            <person name="Lee C.H."/>
            <person name="Oh T.K."/>
        </authorList>
    </citation>
    <scope>NUCLEOTIDE SEQUENCE [LARGE SCALE GENOMIC DNA]</scope>
    <source>
        <strain evidence="2 3">DSM 16189</strain>
    </source>
</reference>
<evidence type="ECO:0000256" key="1">
    <source>
        <dbReference type="SAM" id="SignalP"/>
    </source>
</evidence>
<comment type="caution">
    <text evidence="2">The sequence shown here is derived from an EMBL/GenBank/DDBJ whole genome shotgun (WGS) entry which is preliminary data.</text>
</comment>
<dbReference type="OrthoDB" id="2455934at2"/>